<keyword evidence="1" id="KW-0801">TPQ</keyword>
<dbReference type="PROSITE" id="PS01165">
    <property type="entry name" value="COPPER_AMINE_OXID_2"/>
    <property type="match status" value="1"/>
</dbReference>
<dbReference type="Proteomes" id="UP001154282">
    <property type="component" value="Unassembled WGS sequence"/>
</dbReference>
<dbReference type="InterPro" id="IPR015798">
    <property type="entry name" value="Cu_amine_oxidase_C"/>
</dbReference>
<reference evidence="3" key="1">
    <citation type="submission" date="2022-08" db="EMBL/GenBank/DDBJ databases">
        <authorList>
            <person name="Gutierrez-Valencia J."/>
        </authorList>
    </citation>
    <scope>NUCLEOTIDE SEQUENCE</scope>
</reference>
<keyword evidence="1" id="KW-0186">Copper</keyword>
<dbReference type="Gene3D" id="2.70.98.20">
    <property type="entry name" value="Copper amine oxidase, catalytic domain"/>
    <property type="match status" value="1"/>
</dbReference>
<comment type="cofactor">
    <cofactor evidence="1">
        <name>Cu cation</name>
        <dbReference type="ChEBI" id="CHEBI:23378"/>
    </cofactor>
    <text evidence="1">Contains 1 topaquinone per subunit.</text>
</comment>
<feature type="domain" description="Copper amine oxidase catalytic" evidence="2">
    <location>
        <begin position="14"/>
        <end position="248"/>
    </location>
</feature>
<dbReference type="SUPFAM" id="SSF49998">
    <property type="entry name" value="Amine oxidase catalytic domain"/>
    <property type="match status" value="1"/>
</dbReference>
<dbReference type="GO" id="GO:0005507">
    <property type="term" value="F:copper ion binding"/>
    <property type="evidence" value="ECO:0007669"/>
    <property type="project" value="InterPro"/>
</dbReference>
<comment type="caution">
    <text evidence="3">The sequence shown here is derived from an EMBL/GenBank/DDBJ whole genome shotgun (WGS) entry which is preliminary data.</text>
</comment>
<proteinExistence type="inferred from homology"/>
<gene>
    <name evidence="3" type="ORF">LITE_LOCUS16089</name>
</gene>
<dbReference type="PANTHER" id="PTHR10638">
    <property type="entry name" value="COPPER AMINE OXIDASE"/>
    <property type="match status" value="1"/>
</dbReference>
<evidence type="ECO:0000256" key="1">
    <source>
        <dbReference type="RuleBase" id="RU000672"/>
    </source>
</evidence>
<comment type="similarity">
    <text evidence="1">Belongs to the copper/topaquinone oxidase family.</text>
</comment>
<dbReference type="InterPro" id="IPR036460">
    <property type="entry name" value="Cu_amine_oxidase_C_sf"/>
</dbReference>
<dbReference type="InterPro" id="IPR049947">
    <property type="entry name" value="Cu_Am_Ox_Cu-bd"/>
</dbReference>
<dbReference type="GO" id="GO:0008131">
    <property type="term" value="F:primary methylamine oxidase activity"/>
    <property type="evidence" value="ECO:0007669"/>
    <property type="project" value="InterPro"/>
</dbReference>
<accession>A0AAV0JV31</accession>
<evidence type="ECO:0000259" key="2">
    <source>
        <dbReference type="Pfam" id="PF01179"/>
    </source>
</evidence>
<name>A0AAV0JV31_9ROSI</name>
<organism evidence="3 4">
    <name type="scientific">Linum tenue</name>
    <dbReference type="NCBI Taxonomy" id="586396"/>
    <lineage>
        <taxon>Eukaryota</taxon>
        <taxon>Viridiplantae</taxon>
        <taxon>Streptophyta</taxon>
        <taxon>Embryophyta</taxon>
        <taxon>Tracheophyta</taxon>
        <taxon>Spermatophyta</taxon>
        <taxon>Magnoliopsida</taxon>
        <taxon>eudicotyledons</taxon>
        <taxon>Gunneridae</taxon>
        <taxon>Pentapetalae</taxon>
        <taxon>rosids</taxon>
        <taxon>fabids</taxon>
        <taxon>Malpighiales</taxon>
        <taxon>Linaceae</taxon>
        <taxon>Linum</taxon>
    </lineage>
</organism>
<sequence>MISLILCSLIGSNQVGLSGILMVKGTSYVNKNEVPEDENLYGTMLSENVIGVIHDHYVTFYLDMDVDGADNSFVNVHIKKEETSPEVNSPRRSFLKAVREVAKTEKEAQIKFQLYNPSEFHVVNPGKTTRVGNPVGYKVVAGGTAASLLDHSDPPQMRGAFTNNQIWVTPYNRSEEWAGGLFAYQNHGEENLQVWSDRDREIENKDIVVWYTMGFHHIPCQEDFPIMPTVSSSFDLKPVNFFERNPILRIPPNVEKDLPVCKAAASA</sequence>
<dbReference type="PANTHER" id="PTHR10638:SF41">
    <property type="entry name" value="AMINE OXIDASE"/>
    <property type="match status" value="1"/>
</dbReference>
<dbReference type="EMBL" id="CAMGYJ010000005">
    <property type="protein sequence ID" value="CAI0413832.1"/>
    <property type="molecule type" value="Genomic_DNA"/>
</dbReference>
<keyword evidence="1" id="KW-0560">Oxidoreductase</keyword>
<keyword evidence="4" id="KW-1185">Reference proteome</keyword>
<comment type="PTM">
    <text evidence="1">Topaquinone (TPQ) is generated by copper-dependent autoxidation of a specific tyrosyl residue.</text>
</comment>
<dbReference type="InterPro" id="IPR000269">
    <property type="entry name" value="Cu_amine_oxidase"/>
</dbReference>
<dbReference type="Pfam" id="PF01179">
    <property type="entry name" value="Cu_amine_oxid"/>
    <property type="match status" value="1"/>
</dbReference>
<evidence type="ECO:0000313" key="4">
    <source>
        <dbReference type="Proteomes" id="UP001154282"/>
    </source>
</evidence>
<evidence type="ECO:0000313" key="3">
    <source>
        <dbReference type="EMBL" id="CAI0413832.1"/>
    </source>
</evidence>
<dbReference type="EC" id="1.4.3.-" evidence="1"/>
<dbReference type="AlphaFoldDB" id="A0AAV0JV31"/>
<protein>
    <recommendedName>
        <fullName evidence="1">Amine oxidase</fullName>
        <ecNumber evidence="1">1.4.3.-</ecNumber>
    </recommendedName>
</protein>
<dbReference type="GO" id="GO:0048038">
    <property type="term" value="F:quinone binding"/>
    <property type="evidence" value="ECO:0007669"/>
    <property type="project" value="InterPro"/>
</dbReference>
<dbReference type="GO" id="GO:0009308">
    <property type="term" value="P:amine metabolic process"/>
    <property type="evidence" value="ECO:0007669"/>
    <property type="project" value="UniProtKB-UniRule"/>
</dbReference>
<keyword evidence="1" id="KW-0479">Metal-binding</keyword>